<keyword evidence="1" id="KW-1185">Reference proteome</keyword>
<dbReference type="Proteomes" id="UP000887565">
    <property type="component" value="Unplaced"/>
</dbReference>
<organism evidence="1 2">
    <name type="scientific">Romanomermis culicivorax</name>
    <name type="common">Nematode worm</name>
    <dbReference type="NCBI Taxonomy" id="13658"/>
    <lineage>
        <taxon>Eukaryota</taxon>
        <taxon>Metazoa</taxon>
        <taxon>Ecdysozoa</taxon>
        <taxon>Nematoda</taxon>
        <taxon>Enoplea</taxon>
        <taxon>Dorylaimia</taxon>
        <taxon>Mermithida</taxon>
        <taxon>Mermithoidea</taxon>
        <taxon>Mermithidae</taxon>
        <taxon>Romanomermis</taxon>
    </lineage>
</organism>
<sequence length="105" mass="12095">MIDRFGVYFYTPQPRGDIAILAKQVRDCLAIATRPNYRLLINVYFCRIYVKDCYTMLLLKSDSRTVEAECLFTRRAVMTEFRTQRASGQAVVATNFQSLLVTPEA</sequence>
<accession>A0A915L0R9</accession>
<dbReference type="AlphaFoldDB" id="A0A915L0R9"/>
<protein>
    <submittedName>
        <fullName evidence="2">Uncharacterized protein</fullName>
    </submittedName>
</protein>
<evidence type="ECO:0000313" key="1">
    <source>
        <dbReference type="Proteomes" id="UP000887565"/>
    </source>
</evidence>
<name>A0A915L0R9_ROMCU</name>
<reference evidence="2" key="1">
    <citation type="submission" date="2022-11" db="UniProtKB">
        <authorList>
            <consortium name="WormBaseParasite"/>
        </authorList>
    </citation>
    <scope>IDENTIFICATION</scope>
</reference>
<evidence type="ECO:0000313" key="2">
    <source>
        <dbReference type="WBParaSite" id="nRc.2.0.1.t44774-RA"/>
    </source>
</evidence>
<proteinExistence type="predicted"/>
<dbReference type="WBParaSite" id="nRc.2.0.1.t44774-RA">
    <property type="protein sequence ID" value="nRc.2.0.1.t44774-RA"/>
    <property type="gene ID" value="nRc.2.0.1.g44774"/>
</dbReference>